<name>A0ABD5E413_9ACTN</name>
<dbReference type="Gene3D" id="3.40.50.12780">
    <property type="entry name" value="N-terminal domain of ligase-like"/>
    <property type="match status" value="1"/>
</dbReference>
<accession>A0ABD5E413</accession>
<protein>
    <submittedName>
        <fullName evidence="1">Phenylacetate--CoA ligase family protein</fullName>
    </submittedName>
</protein>
<dbReference type="EMBL" id="JAVRER010000008">
    <property type="protein sequence ID" value="MDT0415352.1"/>
    <property type="molecule type" value="Genomic_DNA"/>
</dbReference>
<organism evidence="1 2">
    <name type="scientific">Streptomyces evansiae</name>
    <dbReference type="NCBI Taxonomy" id="3075535"/>
    <lineage>
        <taxon>Bacteria</taxon>
        <taxon>Bacillati</taxon>
        <taxon>Actinomycetota</taxon>
        <taxon>Actinomycetes</taxon>
        <taxon>Kitasatosporales</taxon>
        <taxon>Streptomycetaceae</taxon>
        <taxon>Streptomyces</taxon>
    </lineage>
</organism>
<dbReference type="PANTHER" id="PTHR43845:SF1">
    <property type="entry name" value="BLR5969 PROTEIN"/>
    <property type="match status" value="1"/>
</dbReference>
<dbReference type="AlphaFoldDB" id="A0ABD5E413"/>
<proteinExistence type="predicted"/>
<reference evidence="2" key="1">
    <citation type="submission" date="2023-07" db="EMBL/GenBank/DDBJ databases">
        <title>30 novel species of actinomycetes from the DSMZ collection.</title>
        <authorList>
            <person name="Nouioui I."/>
        </authorList>
    </citation>
    <scope>NUCLEOTIDE SEQUENCE [LARGE SCALE GENOMIC DNA]</scope>
    <source>
        <strain evidence="2">DSM 41982</strain>
    </source>
</reference>
<dbReference type="PANTHER" id="PTHR43845">
    <property type="entry name" value="BLR5969 PROTEIN"/>
    <property type="match status" value="1"/>
</dbReference>
<keyword evidence="1" id="KW-0436">Ligase</keyword>
<sequence>MFGTAFSQLRYTSAILRNRPIRPRDLERIARDLVATLAEFGEPGEDSALLPGQAGQADPEIRRTVAVRGLRATARAAARHTAYYQRLFAEHGLDPETLTPETWENVPVTEKSALRALPAAFVSAAARPALMALTTGTSGTPTAVWYSRAETEVVVALSTVSAVLGVGLRPHHTMAYGGCSRATLPLLSTEESVTRVGAAFVQIGTVDPALALDRLAAPLNLPGKAPQITHLNVSASYLAALVQTAERDGWRATDFGLEHLAVGGEVLSAPLRERAEAAFGARISAGYMMTETLPSGGTPCTAGHLHHSTEFGWTEIRDPLTYEPTPPGGTGVLVHTPYVPYRECTLLLRYATGDLVRVPEEQPDCELAHLPATSPVLGRWSGPLSRSVTTRDLLDLIEAEPEVPLPARYALVDAPRGPELHLRVAALPAHALLGRLEDRASAARLPLESIVLHDDPDDMPPTGPVRADLREHTFEAIRPAAVRVASPA</sequence>
<dbReference type="GO" id="GO:0016874">
    <property type="term" value="F:ligase activity"/>
    <property type="evidence" value="ECO:0007669"/>
    <property type="project" value="UniProtKB-KW"/>
</dbReference>
<dbReference type="Proteomes" id="UP001183607">
    <property type="component" value="Unassembled WGS sequence"/>
</dbReference>
<evidence type="ECO:0000313" key="1">
    <source>
        <dbReference type="EMBL" id="MDT0415352.1"/>
    </source>
</evidence>
<comment type="caution">
    <text evidence="1">The sequence shown here is derived from an EMBL/GenBank/DDBJ whole genome shotgun (WGS) entry which is preliminary data.</text>
</comment>
<dbReference type="InterPro" id="IPR042099">
    <property type="entry name" value="ANL_N_sf"/>
</dbReference>
<gene>
    <name evidence="1" type="ORF">RM574_07590</name>
</gene>
<dbReference type="SUPFAM" id="SSF56801">
    <property type="entry name" value="Acetyl-CoA synthetase-like"/>
    <property type="match status" value="1"/>
</dbReference>
<dbReference type="RefSeq" id="WP_007823115.1">
    <property type="nucleotide sequence ID" value="NZ_JAVRER010000008.1"/>
</dbReference>
<evidence type="ECO:0000313" key="2">
    <source>
        <dbReference type="Proteomes" id="UP001183607"/>
    </source>
</evidence>